<sequence length="99" mass="9981">MRPATIGRDSGRPTPWGTGLLVAALCAALTTVALVAFGTALAAVSPVLTVLVNLVAVGGMAPTLLRWRSAPVARWVIYGIGAGVVLGWFGLSVAALAGR</sequence>
<keyword evidence="1" id="KW-1133">Transmembrane helix</keyword>
<feature type="transmembrane region" description="Helical" evidence="1">
    <location>
        <begin position="47"/>
        <end position="65"/>
    </location>
</feature>
<evidence type="ECO:0000256" key="1">
    <source>
        <dbReference type="SAM" id="Phobius"/>
    </source>
</evidence>
<feature type="transmembrane region" description="Helical" evidence="1">
    <location>
        <begin position="77"/>
        <end position="97"/>
    </location>
</feature>
<evidence type="ECO:0000313" key="2">
    <source>
        <dbReference type="EMBL" id="QXQ13390.1"/>
    </source>
</evidence>
<name>A0ABX8S6B9_9ACTN</name>
<keyword evidence="1" id="KW-0812">Transmembrane</keyword>
<feature type="transmembrane region" description="Helical" evidence="1">
    <location>
        <begin position="20"/>
        <end position="41"/>
    </location>
</feature>
<accession>A0ABX8S6B9</accession>
<proteinExistence type="predicted"/>
<evidence type="ECO:0000313" key="3">
    <source>
        <dbReference type="Proteomes" id="UP000887023"/>
    </source>
</evidence>
<dbReference type="Pfam" id="PF10801">
    <property type="entry name" value="DUF2537"/>
    <property type="match status" value="1"/>
</dbReference>
<protein>
    <submittedName>
        <fullName evidence="2">DUF2537 domain-containing protein</fullName>
    </submittedName>
</protein>
<dbReference type="InterPro" id="IPR024244">
    <property type="entry name" value="DUF2537"/>
</dbReference>
<dbReference type="RefSeq" id="WP_066472596.1">
    <property type="nucleotide sequence ID" value="NZ_CBCRUZ010000027.1"/>
</dbReference>
<organism evidence="2 3">
    <name type="scientific">Skermania pinensis</name>
    <dbReference type="NCBI Taxonomy" id="39122"/>
    <lineage>
        <taxon>Bacteria</taxon>
        <taxon>Bacillati</taxon>
        <taxon>Actinomycetota</taxon>
        <taxon>Actinomycetes</taxon>
        <taxon>Mycobacteriales</taxon>
        <taxon>Gordoniaceae</taxon>
        <taxon>Skermania</taxon>
    </lineage>
</organism>
<reference evidence="2" key="1">
    <citation type="submission" date="2021-07" db="EMBL/GenBank/DDBJ databases">
        <title>Candidatus Kaistella beijingensis sp. nov. isolated from a municipal wastewater treatment plant is involved in sludge foaming.</title>
        <authorList>
            <person name="Song Y."/>
            <person name="Liu S.-J."/>
        </authorList>
    </citation>
    <scope>NUCLEOTIDE SEQUENCE</scope>
    <source>
        <strain evidence="2">DSM 43998</strain>
    </source>
</reference>
<keyword evidence="1" id="KW-0472">Membrane</keyword>
<gene>
    <name evidence="2" type="ORF">KV203_16275</name>
</gene>
<dbReference type="EMBL" id="CP079105">
    <property type="protein sequence ID" value="QXQ13390.1"/>
    <property type="molecule type" value="Genomic_DNA"/>
</dbReference>
<keyword evidence="3" id="KW-1185">Reference proteome</keyword>
<dbReference type="Proteomes" id="UP000887023">
    <property type="component" value="Chromosome"/>
</dbReference>